<keyword evidence="3" id="KW-1185">Reference proteome</keyword>
<dbReference type="PROSITE" id="PS51186">
    <property type="entry name" value="GNAT"/>
    <property type="match status" value="1"/>
</dbReference>
<evidence type="ECO:0000313" key="2">
    <source>
        <dbReference type="EMBL" id="KTD33568.1"/>
    </source>
</evidence>
<dbReference type="PATRIC" id="fig|45070.6.peg.2446"/>
<protein>
    <submittedName>
        <fullName evidence="2">TDP-fucosamine acetyltransferase</fullName>
    </submittedName>
</protein>
<dbReference type="EMBL" id="LNYO01000023">
    <property type="protein sequence ID" value="KTD33568.1"/>
    <property type="molecule type" value="Genomic_DNA"/>
</dbReference>
<organism evidence="2 3">
    <name type="scientific">Legionella nautarum</name>
    <dbReference type="NCBI Taxonomy" id="45070"/>
    <lineage>
        <taxon>Bacteria</taxon>
        <taxon>Pseudomonadati</taxon>
        <taxon>Pseudomonadota</taxon>
        <taxon>Gammaproteobacteria</taxon>
        <taxon>Legionellales</taxon>
        <taxon>Legionellaceae</taxon>
        <taxon>Legionella</taxon>
    </lineage>
</organism>
<evidence type="ECO:0000259" key="1">
    <source>
        <dbReference type="PROSITE" id="PS51186"/>
    </source>
</evidence>
<proteinExistence type="predicted"/>
<dbReference type="AlphaFoldDB" id="A0A0W0WML1"/>
<dbReference type="Pfam" id="PF00583">
    <property type="entry name" value="Acetyltransf_1"/>
    <property type="match status" value="1"/>
</dbReference>
<accession>A0A0W0WML1</accession>
<dbReference type="Proteomes" id="UP000054725">
    <property type="component" value="Unassembled WGS sequence"/>
</dbReference>
<sequence>MYQLIPAEESHLDQIVPLLASTGYWEAGLRRNQLNLPTHQFIREYVAKPNLAFTTIVVRKGDEKTVLGLLTCGTKQELDSCAVDYGDHIPMEIKQLFKNLFTFEIANSYHIAFLALNKTSRGQGLGVELMYFAEKKWKESQLETLSLYTFSCQTDAIKLYLKTGMMITDVFNVDDKVPCPCVLYFEKNTRTAAMQNYFETSVYQNLAL</sequence>
<keyword evidence="2" id="KW-0808">Transferase</keyword>
<evidence type="ECO:0000313" key="3">
    <source>
        <dbReference type="Proteomes" id="UP000054725"/>
    </source>
</evidence>
<comment type="caution">
    <text evidence="2">The sequence shown here is derived from an EMBL/GenBank/DDBJ whole genome shotgun (WGS) entry which is preliminary data.</text>
</comment>
<name>A0A0W0WML1_9GAMM</name>
<dbReference type="RefSeq" id="WP_058505324.1">
    <property type="nucleotide sequence ID" value="NZ_CAAAIF010000005.1"/>
</dbReference>
<dbReference type="STRING" id="45070.Lnau_2319"/>
<gene>
    <name evidence="2" type="ORF">Lnau_2319</name>
</gene>
<reference evidence="2 3" key="1">
    <citation type="submission" date="2015-11" db="EMBL/GenBank/DDBJ databases">
        <title>Genomic analysis of 38 Legionella species identifies large and diverse effector repertoires.</title>
        <authorList>
            <person name="Burstein D."/>
            <person name="Amaro F."/>
            <person name="Zusman T."/>
            <person name="Lifshitz Z."/>
            <person name="Cohen O."/>
            <person name="Gilbert J.A."/>
            <person name="Pupko T."/>
            <person name="Shuman H.A."/>
            <person name="Segal G."/>
        </authorList>
    </citation>
    <scope>NUCLEOTIDE SEQUENCE [LARGE SCALE GENOMIC DNA]</scope>
    <source>
        <strain evidence="2 3">ATCC 49506</strain>
    </source>
</reference>
<feature type="domain" description="N-acetyltransferase" evidence="1">
    <location>
        <begin position="2"/>
        <end position="190"/>
    </location>
</feature>
<dbReference type="InterPro" id="IPR000182">
    <property type="entry name" value="GNAT_dom"/>
</dbReference>
<dbReference type="GO" id="GO:0016747">
    <property type="term" value="F:acyltransferase activity, transferring groups other than amino-acyl groups"/>
    <property type="evidence" value="ECO:0007669"/>
    <property type="project" value="InterPro"/>
</dbReference>
<dbReference type="Gene3D" id="3.40.630.30">
    <property type="match status" value="1"/>
</dbReference>
<dbReference type="InterPro" id="IPR016181">
    <property type="entry name" value="Acyl_CoA_acyltransferase"/>
</dbReference>
<dbReference type="SUPFAM" id="SSF55729">
    <property type="entry name" value="Acyl-CoA N-acyltransferases (Nat)"/>
    <property type="match status" value="1"/>
</dbReference>